<proteinExistence type="inferred from homology"/>
<evidence type="ECO:0000256" key="3">
    <source>
        <dbReference type="ARBA" id="ARBA00022982"/>
    </source>
</evidence>
<dbReference type="PROSITE" id="PS51354">
    <property type="entry name" value="GLUTAREDOXIN_2"/>
    <property type="match status" value="1"/>
</dbReference>
<evidence type="ECO:0000256" key="5">
    <source>
        <dbReference type="ARBA" id="ARBA00023284"/>
    </source>
</evidence>
<dbReference type="Proteomes" id="UP000887577">
    <property type="component" value="Unplaced"/>
</dbReference>
<accession>A0A914Y206</accession>
<evidence type="ECO:0000313" key="7">
    <source>
        <dbReference type="WBParaSite" id="PSU_v2.g12813.t1"/>
    </source>
</evidence>
<dbReference type="Gene3D" id="3.40.30.10">
    <property type="entry name" value="Glutaredoxin"/>
    <property type="match status" value="1"/>
</dbReference>
<keyword evidence="5" id="KW-0676">Redox-active center</keyword>
<dbReference type="WBParaSite" id="PSU_v2.g12813.t1">
    <property type="protein sequence ID" value="PSU_v2.g12813.t1"/>
    <property type="gene ID" value="PSU_v2.g12813"/>
</dbReference>
<organism evidence="6 7">
    <name type="scientific">Panagrolaimus superbus</name>
    <dbReference type="NCBI Taxonomy" id="310955"/>
    <lineage>
        <taxon>Eukaryota</taxon>
        <taxon>Metazoa</taxon>
        <taxon>Ecdysozoa</taxon>
        <taxon>Nematoda</taxon>
        <taxon>Chromadorea</taxon>
        <taxon>Rhabditida</taxon>
        <taxon>Tylenchina</taxon>
        <taxon>Panagrolaimomorpha</taxon>
        <taxon>Panagrolaimoidea</taxon>
        <taxon>Panagrolaimidae</taxon>
        <taxon>Panagrolaimus</taxon>
    </lineage>
</organism>
<sequence length="72" mass="8030">MGNSIGSKVNNEEIIKEAYINGLVYTTRQTSVPQIFICGKHVGGYTELNNLHKAKKLFDAIDECSNQYDPIP</sequence>
<dbReference type="SUPFAM" id="SSF52833">
    <property type="entry name" value="Thioredoxin-like"/>
    <property type="match status" value="1"/>
</dbReference>
<evidence type="ECO:0000256" key="2">
    <source>
        <dbReference type="ARBA" id="ARBA00022448"/>
    </source>
</evidence>
<name>A0A914Y206_9BILA</name>
<dbReference type="GO" id="GO:0005739">
    <property type="term" value="C:mitochondrion"/>
    <property type="evidence" value="ECO:0007669"/>
    <property type="project" value="TreeGrafter"/>
</dbReference>
<evidence type="ECO:0000256" key="1">
    <source>
        <dbReference type="ARBA" id="ARBA00007787"/>
    </source>
</evidence>
<keyword evidence="3" id="KW-0249">Electron transport</keyword>
<dbReference type="AlphaFoldDB" id="A0A914Y206"/>
<reference evidence="7" key="1">
    <citation type="submission" date="2022-11" db="UniProtKB">
        <authorList>
            <consortium name="WormBaseParasite"/>
        </authorList>
    </citation>
    <scope>IDENTIFICATION</scope>
</reference>
<keyword evidence="2" id="KW-0813">Transport</keyword>
<keyword evidence="6" id="KW-1185">Reference proteome</keyword>
<dbReference type="PANTHER" id="PTHR46679">
    <property type="match status" value="1"/>
</dbReference>
<evidence type="ECO:0000313" key="6">
    <source>
        <dbReference type="Proteomes" id="UP000887577"/>
    </source>
</evidence>
<dbReference type="GO" id="GO:0015035">
    <property type="term" value="F:protein-disulfide reductase activity"/>
    <property type="evidence" value="ECO:0007669"/>
    <property type="project" value="TreeGrafter"/>
</dbReference>
<protein>
    <submittedName>
        <fullName evidence="7">Glutaredoxin</fullName>
    </submittedName>
</protein>
<dbReference type="InterPro" id="IPR036249">
    <property type="entry name" value="Thioredoxin-like_sf"/>
</dbReference>
<dbReference type="PANTHER" id="PTHR46679:SF1">
    <property type="entry name" value="GLUTAREDOXIN-2, MITOCHONDRIAL"/>
    <property type="match status" value="1"/>
</dbReference>
<keyword evidence="4" id="KW-1015">Disulfide bond</keyword>
<evidence type="ECO:0000256" key="4">
    <source>
        <dbReference type="ARBA" id="ARBA00023157"/>
    </source>
</evidence>
<comment type="similarity">
    <text evidence="1">Belongs to the glutaredoxin family.</text>
</comment>